<dbReference type="EMBL" id="FNRL01000038">
    <property type="protein sequence ID" value="SEB08125.1"/>
    <property type="molecule type" value="Genomic_DNA"/>
</dbReference>
<keyword evidence="3" id="KW-1185">Reference proteome</keyword>
<organism evidence="2 3">
    <name type="scientific">Chitinophaga terrae</name>
    <name type="common">ex Kim and Jung 2007</name>
    <dbReference type="NCBI Taxonomy" id="408074"/>
    <lineage>
        <taxon>Bacteria</taxon>
        <taxon>Pseudomonadati</taxon>
        <taxon>Bacteroidota</taxon>
        <taxon>Chitinophagia</taxon>
        <taxon>Chitinophagales</taxon>
        <taxon>Chitinophagaceae</taxon>
        <taxon>Chitinophaga</taxon>
    </lineage>
</organism>
<accession>A0A1H4GET3</accession>
<dbReference type="AlphaFoldDB" id="A0A1H4GET3"/>
<evidence type="ECO:0000313" key="3">
    <source>
        <dbReference type="Proteomes" id="UP000199656"/>
    </source>
</evidence>
<name>A0A1H4GET3_9BACT</name>
<evidence type="ECO:0000256" key="1">
    <source>
        <dbReference type="SAM" id="SignalP"/>
    </source>
</evidence>
<dbReference type="RefSeq" id="WP_139170400.1">
    <property type="nucleotide sequence ID" value="NZ_BKAT01000061.1"/>
</dbReference>
<dbReference type="InterPro" id="IPR025921">
    <property type="entry name" value="HmuY"/>
</dbReference>
<reference evidence="3" key="1">
    <citation type="submission" date="2016-10" db="EMBL/GenBank/DDBJ databases">
        <authorList>
            <person name="Varghese N."/>
            <person name="Submissions S."/>
        </authorList>
    </citation>
    <scope>NUCLEOTIDE SEQUENCE [LARGE SCALE GENOMIC DNA]</scope>
    <source>
        <strain evidence="3">DSM 23920</strain>
    </source>
</reference>
<evidence type="ECO:0000313" key="2">
    <source>
        <dbReference type="EMBL" id="SEB08125.1"/>
    </source>
</evidence>
<protein>
    <submittedName>
        <fullName evidence="2">HmuY protein</fullName>
    </submittedName>
</protein>
<dbReference type="STRING" id="408074.SAMN05660909_05270"/>
<feature type="signal peptide" evidence="1">
    <location>
        <begin position="1"/>
        <end position="24"/>
    </location>
</feature>
<proteinExistence type="predicted"/>
<feature type="chain" id="PRO_5011702479" evidence="1">
    <location>
        <begin position="25"/>
        <end position="262"/>
    </location>
</feature>
<keyword evidence="1" id="KW-0732">Signal</keyword>
<dbReference type="Pfam" id="PF14064">
    <property type="entry name" value="HmuY"/>
    <property type="match status" value="1"/>
</dbReference>
<dbReference type="CDD" id="cd12105">
    <property type="entry name" value="HmuY"/>
    <property type="match status" value="1"/>
</dbReference>
<gene>
    <name evidence="2" type="ORF">SAMN05660909_05270</name>
</gene>
<sequence>MISHSIWRTVTAMLLLAGSLAACSKNDDKQEVIDPGGNTVTVKTGVYSVVNLVADTNATSAGNAVELYYSLEENKVIPASLKQTSKWDIVFYGIYNSSVYPNNGAATGSPGFGGPGTARLYVVVDRKFDAQYYDTTNFKPKTLPIPRQLWNTAFDAVKTVPVTDGQMGVRDAGLDHFQNNFDGWGYYDFYGSLFPDDPKKAHVVYAMPRVIVVKTTKGHYAKVIIENIYKDNPAAPSRDNKPGYVTFRYAIQMDGSKNLDIK</sequence>
<dbReference type="OrthoDB" id="1190814at2"/>
<dbReference type="Proteomes" id="UP000199656">
    <property type="component" value="Unassembled WGS sequence"/>
</dbReference>